<dbReference type="GO" id="GO:0051260">
    <property type="term" value="P:protein homooligomerization"/>
    <property type="evidence" value="ECO:0007669"/>
    <property type="project" value="InterPro"/>
</dbReference>
<feature type="region of interest" description="Disordered" evidence="3">
    <location>
        <begin position="54"/>
        <end position="85"/>
    </location>
</feature>
<evidence type="ECO:0000256" key="1">
    <source>
        <dbReference type="ARBA" id="ARBA00022737"/>
    </source>
</evidence>
<dbReference type="AlphaFoldDB" id="A0A0S4JRL0"/>
<keyword evidence="1" id="KW-0677">Repeat</keyword>
<feature type="compositionally biased region" description="Low complexity" evidence="3">
    <location>
        <begin position="74"/>
        <end position="85"/>
    </location>
</feature>
<dbReference type="Gene3D" id="3.30.710.10">
    <property type="entry name" value="Potassium Channel Kv1.1, Chain A"/>
    <property type="match status" value="1"/>
</dbReference>
<dbReference type="Pfam" id="PF02214">
    <property type="entry name" value="BTB_2"/>
    <property type="match status" value="1"/>
</dbReference>
<dbReference type="OrthoDB" id="16281at2759"/>
<dbReference type="SMART" id="SM00225">
    <property type="entry name" value="BTB"/>
    <property type="match status" value="1"/>
</dbReference>
<feature type="compositionally biased region" description="Polar residues" evidence="3">
    <location>
        <begin position="54"/>
        <end position="67"/>
    </location>
</feature>
<feature type="repeat" description="RCC1" evidence="2">
    <location>
        <begin position="168"/>
        <end position="220"/>
    </location>
</feature>
<dbReference type="InterPro" id="IPR058923">
    <property type="entry name" value="RCC1-like_dom"/>
</dbReference>
<dbReference type="SUPFAM" id="SSF50985">
    <property type="entry name" value="RCC1/BLIP-II"/>
    <property type="match status" value="2"/>
</dbReference>
<keyword evidence="6" id="KW-1185">Reference proteome</keyword>
<evidence type="ECO:0000313" key="5">
    <source>
        <dbReference type="EMBL" id="CUG92016.1"/>
    </source>
</evidence>
<dbReference type="PANTHER" id="PTHR22872">
    <property type="entry name" value="BTK-BINDING PROTEIN-RELATED"/>
    <property type="match status" value="1"/>
</dbReference>
<gene>
    <name evidence="5" type="ORF">BSAL_35135</name>
</gene>
<dbReference type="Gene3D" id="2.130.10.30">
    <property type="entry name" value="Regulator of chromosome condensation 1/beta-lactamase-inhibitor protein II"/>
    <property type="match status" value="2"/>
</dbReference>
<evidence type="ECO:0000259" key="4">
    <source>
        <dbReference type="SMART" id="SM00225"/>
    </source>
</evidence>
<organism evidence="5 6">
    <name type="scientific">Bodo saltans</name>
    <name type="common">Flagellated protozoan</name>
    <dbReference type="NCBI Taxonomy" id="75058"/>
    <lineage>
        <taxon>Eukaryota</taxon>
        <taxon>Discoba</taxon>
        <taxon>Euglenozoa</taxon>
        <taxon>Kinetoplastea</taxon>
        <taxon>Metakinetoplastina</taxon>
        <taxon>Eubodonida</taxon>
        <taxon>Bodonidae</taxon>
        <taxon>Bodo</taxon>
    </lineage>
</organism>
<dbReference type="Proteomes" id="UP000051952">
    <property type="component" value="Unassembled WGS sequence"/>
</dbReference>
<dbReference type="InterPro" id="IPR051625">
    <property type="entry name" value="Signaling_Regulatory_Domain"/>
</dbReference>
<dbReference type="Pfam" id="PF25390">
    <property type="entry name" value="WD40_RLD"/>
    <property type="match status" value="1"/>
</dbReference>
<reference evidence="6" key="1">
    <citation type="submission" date="2015-09" db="EMBL/GenBank/DDBJ databases">
        <authorList>
            <consortium name="Pathogen Informatics"/>
        </authorList>
    </citation>
    <scope>NUCLEOTIDE SEQUENCE [LARGE SCALE GENOMIC DNA]</scope>
    <source>
        <strain evidence="6">Lake Konstanz</strain>
    </source>
</reference>
<dbReference type="InterPro" id="IPR000408">
    <property type="entry name" value="Reg_chr_condens"/>
</dbReference>
<evidence type="ECO:0000313" key="6">
    <source>
        <dbReference type="Proteomes" id="UP000051952"/>
    </source>
</evidence>
<feature type="repeat" description="RCC1" evidence="2">
    <location>
        <begin position="415"/>
        <end position="467"/>
    </location>
</feature>
<protein>
    <recommendedName>
        <fullName evidence="4">BTB domain-containing protein</fullName>
    </recommendedName>
</protein>
<dbReference type="InterPro" id="IPR000210">
    <property type="entry name" value="BTB/POZ_dom"/>
</dbReference>
<evidence type="ECO:0000256" key="2">
    <source>
        <dbReference type="PROSITE-ProRule" id="PRU00235"/>
    </source>
</evidence>
<dbReference type="PROSITE" id="PS50012">
    <property type="entry name" value="RCC1_3"/>
    <property type="match status" value="5"/>
</dbReference>
<dbReference type="VEuPathDB" id="TriTrypDB:BSAL_35135"/>
<name>A0A0S4JRL0_BODSA</name>
<dbReference type="InterPro" id="IPR003131">
    <property type="entry name" value="T1-type_BTB"/>
</dbReference>
<proteinExistence type="predicted"/>
<accession>A0A0S4JRL0</accession>
<feature type="repeat" description="RCC1" evidence="2">
    <location>
        <begin position="284"/>
        <end position="341"/>
    </location>
</feature>
<dbReference type="EMBL" id="CYKH01001991">
    <property type="protein sequence ID" value="CUG92016.1"/>
    <property type="molecule type" value="Genomic_DNA"/>
</dbReference>
<dbReference type="PRINTS" id="PR00633">
    <property type="entry name" value="RCCNDNSATION"/>
</dbReference>
<dbReference type="PROSITE" id="PS00626">
    <property type="entry name" value="RCC1_2"/>
    <property type="match status" value="1"/>
</dbReference>
<dbReference type="SUPFAM" id="SSF54695">
    <property type="entry name" value="POZ domain"/>
    <property type="match status" value="1"/>
</dbReference>
<feature type="repeat" description="RCC1" evidence="2">
    <location>
        <begin position="221"/>
        <end position="283"/>
    </location>
</feature>
<feature type="domain" description="BTB" evidence="4">
    <location>
        <begin position="12"/>
        <end position="170"/>
    </location>
</feature>
<sequence>MHSPIKKSKNSNLITLNVGGTLFRTTRTTLCADRESLLYRMFCRKVRDEEEWEQQASAVPSSHPTSPHQRRLSSNHLTSSSSVGGKDTVAVADAEDDDDPFPTFDLDVDENGHIFIDCDPMYFSPLLNFLRLNEIVVPPNVSAKGVLAAAQYFNVQGVIDHYNRDKRQVIFSWGTGGSGELGTLDRTDVLTPTIVNILPYHTQVKEVALGANYSCVLASSGQVVTFGNGDWGQLGLGPPKNFFEKTDDKMPIVTVPTVVPKLEPKRVKSVATGYAYAMALTDDHEVYFWGNNNHGQSGLGAKHFGPALRKIEEPEMIPALQGKRIIELGCGSFFVIALSDDGLLYSWGLVDCLGQGPPDTVRAENSSDEFAESISRDKRTVLLTPRKVLMPTDATGKFIRINAGQWHSCAITSVGELYTWGVGFQGRLGHGSKEPCFVPTKVTGALESHKVLDVSCGSFHTVALTKDGSVFCWGDNANGQCGSSTLPEAVTKPYQVLSLGVVGGGIAKSISCGRQHTAVVMVGPHAWCDKYCCRLRHDGKPQAEHSQVYVFGESKGMGLGTSEKVCTAKLVPGMEAFNVNRVVSGLHHMFVITEVIPSADPIANTAIAPLPCA</sequence>
<dbReference type="OMA" id="TADHHVY"/>
<dbReference type="InterPro" id="IPR011333">
    <property type="entry name" value="SKP1/BTB/POZ_sf"/>
</dbReference>
<evidence type="ECO:0000256" key="3">
    <source>
        <dbReference type="SAM" id="MobiDB-lite"/>
    </source>
</evidence>
<feature type="repeat" description="RCC1" evidence="2">
    <location>
        <begin position="468"/>
        <end position="523"/>
    </location>
</feature>
<dbReference type="InterPro" id="IPR009091">
    <property type="entry name" value="RCC1/BLIP-II"/>
</dbReference>